<sequence>MLKVLAAGSLRRVWIPLMAQFQAETGIASDTQFGPAGLLRQRIEAGETCDFFASASANHPAALISAGLALGSIPFASNRLCLSVARRVTTASDDWLSLLSNPKLRLATSTPGSDPSGDYAWQLFDNLEHYQSGLGESLKNRALCLVGGAGSPAVPQGEMAASWLIRSGQAEMFLGYASYASSLRQHADILVCDIPEEMNIVADYVSAICSEMGMALGAFLRTPTAMDILKQYGFGVGLSSGSDC</sequence>
<accession>A0A411WKA3</accession>
<dbReference type="EMBL" id="CP034752">
    <property type="protein sequence ID" value="QBH96639.1"/>
    <property type="molecule type" value="Genomic_DNA"/>
</dbReference>
<evidence type="ECO:0000313" key="1">
    <source>
        <dbReference type="EMBL" id="QBH96639.1"/>
    </source>
</evidence>
<proteinExistence type="predicted"/>
<keyword evidence="2" id="KW-1185">Reference proteome</keyword>
<gene>
    <name evidence="1" type="ORF">EKN56_09610</name>
</gene>
<dbReference type="RefSeq" id="WP_130591576.1">
    <property type="nucleotide sequence ID" value="NZ_CP034752.1"/>
</dbReference>
<dbReference type="PANTHER" id="PTHR30632:SF0">
    <property type="entry name" value="SULFATE-BINDING PROTEIN"/>
    <property type="match status" value="1"/>
</dbReference>
<evidence type="ECO:0000313" key="2">
    <source>
        <dbReference type="Proteomes" id="UP000293154"/>
    </source>
</evidence>
<dbReference type="PANTHER" id="PTHR30632">
    <property type="entry name" value="MOLYBDATE-BINDING PERIPLASMIC PROTEIN"/>
    <property type="match status" value="1"/>
</dbReference>
<organism evidence="1 2">
    <name type="scientific">Limnobaculum zhutongyuii</name>
    <dbReference type="NCBI Taxonomy" id="2498113"/>
    <lineage>
        <taxon>Bacteria</taxon>
        <taxon>Pseudomonadati</taxon>
        <taxon>Pseudomonadota</taxon>
        <taxon>Gammaproteobacteria</taxon>
        <taxon>Enterobacterales</taxon>
        <taxon>Budviciaceae</taxon>
        <taxon>Limnobaculum</taxon>
    </lineage>
</organism>
<dbReference type="Gene3D" id="3.40.190.10">
    <property type="entry name" value="Periplasmic binding protein-like II"/>
    <property type="match status" value="2"/>
</dbReference>
<name>A0A411WKA3_9GAMM</name>
<dbReference type="KEGG" id="prag:EKN56_09610"/>
<dbReference type="AlphaFoldDB" id="A0A411WKA3"/>
<dbReference type="GO" id="GO:0015689">
    <property type="term" value="P:molybdate ion transport"/>
    <property type="evidence" value="ECO:0007669"/>
    <property type="project" value="TreeGrafter"/>
</dbReference>
<dbReference type="GO" id="GO:0030973">
    <property type="term" value="F:molybdate ion binding"/>
    <property type="evidence" value="ECO:0007669"/>
    <property type="project" value="TreeGrafter"/>
</dbReference>
<dbReference type="OrthoDB" id="516817at2"/>
<dbReference type="SUPFAM" id="SSF53850">
    <property type="entry name" value="Periplasmic binding protein-like II"/>
    <property type="match status" value="1"/>
</dbReference>
<protein>
    <submittedName>
        <fullName evidence="1">Molybdenum ABC transporter substrate-binding protein</fullName>
    </submittedName>
</protein>
<dbReference type="InterPro" id="IPR050682">
    <property type="entry name" value="ModA/WtpA"/>
</dbReference>
<dbReference type="Proteomes" id="UP000293154">
    <property type="component" value="Chromosome"/>
</dbReference>
<reference evidence="1 2" key="1">
    <citation type="submission" date="2019-03" db="EMBL/GenBank/DDBJ databases">
        <title>Pragia sp. nov. isolated from the gut tract of Carduelis flavirostris.</title>
        <authorList>
            <person name="Ge Y."/>
        </authorList>
    </citation>
    <scope>NUCLEOTIDE SEQUENCE [LARGE SCALE GENOMIC DNA]</scope>
    <source>
        <strain evidence="1 2">CF-458</strain>
    </source>
</reference>
<dbReference type="Pfam" id="PF13531">
    <property type="entry name" value="SBP_bac_11"/>
    <property type="match status" value="1"/>
</dbReference>